<feature type="compositionally biased region" description="Acidic residues" evidence="5">
    <location>
        <begin position="2867"/>
        <end position="2914"/>
    </location>
</feature>
<evidence type="ECO:0000256" key="3">
    <source>
        <dbReference type="ARBA" id="ARBA00022837"/>
    </source>
</evidence>
<comment type="subcellular location">
    <subcellularLocation>
        <location evidence="1">Membrane</location>
    </subcellularLocation>
</comment>
<feature type="domain" description="Cadherin" evidence="7">
    <location>
        <begin position="2064"/>
        <end position="2165"/>
    </location>
</feature>
<dbReference type="NCBIfam" id="NF041518">
    <property type="entry name" value="choice_anch_Q"/>
    <property type="match status" value="1"/>
</dbReference>
<feature type="domain" description="Cadherin" evidence="7">
    <location>
        <begin position="2569"/>
        <end position="2673"/>
    </location>
</feature>
<dbReference type="GO" id="GO:0007156">
    <property type="term" value="P:homophilic cell adhesion via plasma membrane adhesion molecules"/>
    <property type="evidence" value="ECO:0007669"/>
    <property type="project" value="InterPro"/>
</dbReference>
<dbReference type="InterPro" id="IPR000601">
    <property type="entry name" value="PKD_dom"/>
</dbReference>
<dbReference type="SUPFAM" id="SSF51004">
    <property type="entry name" value="C-terminal (heme d1) domain of cytochrome cd1-nitrite reductase"/>
    <property type="match status" value="1"/>
</dbReference>
<dbReference type="Gene3D" id="2.60.40.2700">
    <property type="match status" value="1"/>
</dbReference>
<name>A0A5C6FUE3_9PLAN</name>
<dbReference type="SUPFAM" id="SSF49313">
    <property type="entry name" value="Cadherin-like"/>
    <property type="match status" value="10"/>
</dbReference>
<dbReference type="PANTHER" id="PTHR24027:SF442">
    <property type="entry name" value="PROTOCADHERIN-15 ISOFORM X1"/>
    <property type="match status" value="1"/>
</dbReference>
<dbReference type="Pfam" id="PF18911">
    <property type="entry name" value="PKD_4"/>
    <property type="match status" value="1"/>
</dbReference>
<dbReference type="PROSITE" id="PS50093">
    <property type="entry name" value="PKD"/>
    <property type="match status" value="1"/>
</dbReference>
<evidence type="ECO:0000256" key="1">
    <source>
        <dbReference type="ARBA" id="ARBA00004370"/>
    </source>
</evidence>
<dbReference type="InterPro" id="IPR011050">
    <property type="entry name" value="Pectin_lyase_fold/virulence"/>
</dbReference>
<dbReference type="InterPro" id="IPR006626">
    <property type="entry name" value="PbH1"/>
</dbReference>
<proteinExistence type="predicted"/>
<keyword evidence="3" id="KW-0106">Calcium</keyword>
<feature type="domain" description="Cadherin" evidence="7">
    <location>
        <begin position="2266"/>
        <end position="2367"/>
    </location>
</feature>
<comment type="caution">
    <text evidence="8">The sequence shown here is derived from an EMBL/GenBank/DDBJ whole genome shotgun (WGS) entry which is preliminary data.</text>
</comment>
<dbReference type="InterPro" id="IPR053786">
    <property type="entry name" value="LEPRxLL_CS"/>
</dbReference>
<feature type="domain" description="PKD" evidence="6">
    <location>
        <begin position="1112"/>
        <end position="1165"/>
    </location>
</feature>
<dbReference type="InterPro" id="IPR002126">
    <property type="entry name" value="Cadherin-like_dom"/>
</dbReference>
<dbReference type="PANTHER" id="PTHR24027">
    <property type="entry name" value="CADHERIN-23"/>
    <property type="match status" value="1"/>
</dbReference>
<feature type="domain" description="Cadherin" evidence="7">
    <location>
        <begin position="2367"/>
        <end position="2468"/>
    </location>
</feature>
<evidence type="ECO:0000256" key="4">
    <source>
        <dbReference type="ARBA" id="ARBA00023136"/>
    </source>
</evidence>
<dbReference type="CDD" id="cd05819">
    <property type="entry name" value="NHL"/>
    <property type="match status" value="1"/>
</dbReference>
<feature type="region of interest" description="Disordered" evidence="5">
    <location>
        <begin position="2861"/>
        <end position="2940"/>
    </location>
</feature>
<dbReference type="InterPro" id="IPR015919">
    <property type="entry name" value="Cadherin-like_sf"/>
</dbReference>
<evidence type="ECO:0000313" key="9">
    <source>
        <dbReference type="Proteomes" id="UP000316476"/>
    </source>
</evidence>
<dbReference type="PRINTS" id="PR00205">
    <property type="entry name" value="CADHERIN"/>
</dbReference>
<dbReference type="NCBIfam" id="NF012209">
    <property type="entry name" value="LEPR-8K"/>
    <property type="match status" value="1"/>
</dbReference>
<dbReference type="InterPro" id="IPR022409">
    <property type="entry name" value="PKD/Chitinase_dom"/>
</dbReference>
<dbReference type="SUPFAM" id="SSF51126">
    <property type="entry name" value="Pectin lyase-like"/>
    <property type="match status" value="1"/>
</dbReference>
<dbReference type="InterPro" id="IPR059226">
    <property type="entry name" value="Choice_anch_Q_dom"/>
</dbReference>
<dbReference type="GO" id="GO:0016342">
    <property type="term" value="C:catenin complex"/>
    <property type="evidence" value="ECO:0007669"/>
    <property type="project" value="TreeGrafter"/>
</dbReference>
<reference evidence="8 9" key="1">
    <citation type="submission" date="2019-02" db="EMBL/GenBank/DDBJ databases">
        <title>Deep-cultivation of Planctomycetes and their phenomic and genomic characterization uncovers novel biology.</title>
        <authorList>
            <person name="Wiegand S."/>
            <person name="Jogler M."/>
            <person name="Boedeker C."/>
            <person name="Pinto D."/>
            <person name="Vollmers J."/>
            <person name="Rivas-Marin E."/>
            <person name="Kohn T."/>
            <person name="Peeters S.H."/>
            <person name="Heuer A."/>
            <person name="Rast P."/>
            <person name="Oberbeckmann S."/>
            <person name="Bunk B."/>
            <person name="Jeske O."/>
            <person name="Meyerdierks A."/>
            <person name="Storesund J.E."/>
            <person name="Kallscheuer N."/>
            <person name="Luecker S."/>
            <person name="Lage O.M."/>
            <person name="Pohl T."/>
            <person name="Merkel B.J."/>
            <person name="Hornburger P."/>
            <person name="Mueller R.-W."/>
            <person name="Bruemmer F."/>
            <person name="Labrenz M."/>
            <person name="Spormann A.M."/>
            <person name="Op Den Camp H."/>
            <person name="Overmann J."/>
            <person name="Amann R."/>
            <person name="Jetten M.S.M."/>
            <person name="Mascher T."/>
            <person name="Medema M.H."/>
            <person name="Devos D.P."/>
            <person name="Kaster A.-K."/>
            <person name="Ovreas L."/>
            <person name="Rohde M."/>
            <person name="Galperin M.Y."/>
            <person name="Jogler C."/>
        </authorList>
    </citation>
    <scope>NUCLEOTIDE SEQUENCE [LARGE SCALE GENOMIC DNA]</scope>
    <source>
        <strain evidence="8 9">V7</strain>
    </source>
</reference>
<feature type="compositionally biased region" description="Polar residues" evidence="5">
    <location>
        <begin position="2955"/>
        <end position="2965"/>
    </location>
</feature>
<dbReference type="GO" id="GO:0008013">
    <property type="term" value="F:beta-catenin binding"/>
    <property type="evidence" value="ECO:0007669"/>
    <property type="project" value="TreeGrafter"/>
</dbReference>
<feature type="domain" description="Cadherin" evidence="7">
    <location>
        <begin position="2165"/>
        <end position="2266"/>
    </location>
</feature>
<evidence type="ECO:0000256" key="5">
    <source>
        <dbReference type="SAM" id="MobiDB-lite"/>
    </source>
</evidence>
<dbReference type="CDD" id="cd11304">
    <property type="entry name" value="Cadherin_repeat"/>
    <property type="match status" value="10"/>
</dbReference>
<organism evidence="8 9">
    <name type="scientific">Crateriforma conspicua</name>
    <dbReference type="NCBI Taxonomy" id="2527996"/>
    <lineage>
        <taxon>Bacteria</taxon>
        <taxon>Pseudomonadati</taxon>
        <taxon>Planctomycetota</taxon>
        <taxon>Planctomycetia</taxon>
        <taxon>Planctomycetales</taxon>
        <taxon>Planctomycetaceae</taxon>
        <taxon>Crateriforma</taxon>
    </lineage>
</organism>
<dbReference type="GO" id="GO:0016477">
    <property type="term" value="P:cell migration"/>
    <property type="evidence" value="ECO:0007669"/>
    <property type="project" value="TreeGrafter"/>
</dbReference>
<dbReference type="Gene3D" id="2.60.40.60">
    <property type="entry name" value="Cadherins"/>
    <property type="match status" value="9"/>
</dbReference>
<dbReference type="Proteomes" id="UP000316476">
    <property type="component" value="Unassembled WGS sequence"/>
</dbReference>
<dbReference type="SMART" id="SM00089">
    <property type="entry name" value="PKD"/>
    <property type="match status" value="10"/>
</dbReference>
<dbReference type="Pfam" id="PF14252">
    <property type="entry name" value="DUF4347"/>
    <property type="match status" value="1"/>
</dbReference>
<dbReference type="InterPro" id="IPR039808">
    <property type="entry name" value="Cadherin"/>
</dbReference>
<accession>A0A5C6FUE3</accession>
<keyword evidence="4" id="KW-0472">Membrane</keyword>
<evidence type="ECO:0000259" key="7">
    <source>
        <dbReference type="PROSITE" id="PS50268"/>
    </source>
</evidence>
<feature type="domain" description="Cadherin" evidence="7">
    <location>
        <begin position="1963"/>
        <end position="2064"/>
    </location>
</feature>
<evidence type="ECO:0000259" key="6">
    <source>
        <dbReference type="PROSITE" id="PS50093"/>
    </source>
</evidence>
<dbReference type="SUPFAM" id="SSF101898">
    <property type="entry name" value="NHL repeat"/>
    <property type="match status" value="1"/>
</dbReference>
<keyword evidence="2" id="KW-0677">Repeat</keyword>
<dbReference type="PROSITE" id="PS50268">
    <property type="entry name" value="CADHERIN_2"/>
    <property type="match status" value="9"/>
</dbReference>
<dbReference type="SMART" id="SM00112">
    <property type="entry name" value="CA"/>
    <property type="match status" value="10"/>
</dbReference>
<dbReference type="GO" id="GO:0005509">
    <property type="term" value="F:calcium ion binding"/>
    <property type="evidence" value="ECO:0007669"/>
    <property type="project" value="InterPro"/>
</dbReference>
<gene>
    <name evidence="8" type="ORF">V7x_21550</name>
</gene>
<dbReference type="InterPro" id="IPR011048">
    <property type="entry name" value="Haem_d1_sf"/>
</dbReference>
<dbReference type="InterPro" id="IPR011042">
    <property type="entry name" value="6-blade_b-propeller_TolB-like"/>
</dbReference>
<dbReference type="Pfam" id="PF00028">
    <property type="entry name" value="Cadherin"/>
    <property type="match status" value="8"/>
</dbReference>
<dbReference type="GO" id="GO:0045296">
    <property type="term" value="F:cadherin binding"/>
    <property type="evidence" value="ECO:0007669"/>
    <property type="project" value="TreeGrafter"/>
</dbReference>
<feature type="domain" description="Cadherin" evidence="7">
    <location>
        <begin position="1774"/>
        <end position="1862"/>
    </location>
</feature>
<dbReference type="InterPro" id="IPR025592">
    <property type="entry name" value="DUF4347"/>
</dbReference>
<dbReference type="InterPro" id="IPR013783">
    <property type="entry name" value="Ig-like_fold"/>
</dbReference>
<protein>
    <submittedName>
        <fullName evidence="8">Cadherin domain protein</fullName>
    </submittedName>
</protein>
<dbReference type="EMBL" id="SJPZ01000001">
    <property type="protein sequence ID" value="TWU66587.1"/>
    <property type="molecule type" value="Genomic_DNA"/>
</dbReference>
<feature type="domain" description="Cadherin" evidence="7">
    <location>
        <begin position="2468"/>
        <end position="2569"/>
    </location>
</feature>
<feature type="compositionally biased region" description="Low complexity" evidence="5">
    <location>
        <begin position="2973"/>
        <end position="2982"/>
    </location>
</feature>
<dbReference type="Gene3D" id="2.60.40.10">
    <property type="entry name" value="Immunoglobulins"/>
    <property type="match status" value="2"/>
</dbReference>
<feature type="domain" description="Cadherin" evidence="7">
    <location>
        <begin position="1862"/>
        <end position="1963"/>
    </location>
</feature>
<dbReference type="Gene3D" id="2.40.10.500">
    <property type="match status" value="1"/>
</dbReference>
<evidence type="ECO:0000256" key="2">
    <source>
        <dbReference type="ARBA" id="ARBA00022737"/>
    </source>
</evidence>
<feature type="region of interest" description="Disordered" evidence="5">
    <location>
        <begin position="2955"/>
        <end position="2989"/>
    </location>
</feature>
<sequence>MNLREIAMNRTPDTTGIWQTIVSHGESVSRRGRRYLQRTQCRLGLWWDRNRAEPGLPLVRSSKPQIHRPVLAPMTALEPRILYSATPLPVMPDAGVDPTEMVVEVAEVQSTTDGSASGIDNTSSESIHDLAQSSGEQIVFVDSSVSDYQTLIGDLAPETQVFVLDGDSDGVNQITRILDGLHDVGSIHIVSHGEDGTLRLGNAVLSADRLDAYAGALSSWEDSLTSDADILLYGCDLASNADGRTLIESMATLTGADVAASDDDTGHHGFSGDWELEYSTGRIETDVFASQTVQDEWKGKLATITVDTFDDVVASDGLTSLREAVQQANADGGSNQIVLGGGTYTLDDFANGTLTITSDITFIGLSATDTLIDADGLGTRPFTIQSGSDVLFRSLSITGGVADQGGAVMSLSGSSLTMRDVELYQNQASQFGGAIHSAGSLQLQRVTIAENSAGEKGGAIYINGGTGDLSNVTISGNAAHQSAGAILNYGGNVTLTNSTVADNSTGIDNENAAVTQLKNTILDNAGQNAADTLTSLGYNIDSDGSAGLSGTGDQNNVDPKLGALDHYGGGVRTHSLHSTSTAIDNGTAAGAVSVDGRRFARDTDIDIGAFEYQAQINVNPTTSGTQTTEGEDGGIEQAVDFADDGSFVVVWSSDGQDSSGYGVYARRFDANGIALSDEFRINQTTSDFQGWATIAVEDDGDFIVTWTSANQDGTSYSVYARQFNADGTAKGNEFKINTYGSGPQRSSTVDVDSAGNFVVTWYGDGPDGDNNIYARRFDSTGNALDAQEFLVRASSLIFSPDPVVSVNDSGQFAIAMEVAGNIYVRLYEANGSMIGSEIGVETNILSGADQPAVALNNDGSFVIGWRQNNEIYARRYNASGNLIGSQFTVNSTSSGSQNHTSLAMDDAGNFIFTWAGEGTGDTDGVFAQRYDASGNALGGETLINYTTTNDQSHASVAMRSPTQYVVVWSGDGPGDTDGVYARMIGSASGENTTPDPDAGGAYTIDEGESLTLDASSSSDPDGSITQYQWDLNLDGVYGDVVTDSPTISWADLSTLWGIDDGAVGGTDYVIGLRVTDDSGDYRTDFATVTVTDVAPEIHATGTTDVEAGETYTLYFYANDDGNDAITSWTINWGDGHIDTVAGSESTVSHAYHQNGGFHNILISANDEDGNWHAAGSWVTSSAANPNDAVYEIDTTTGLVVGGPIGGTQLSSPGAIAIGPDGLLYVGSFGSQTVLRFDPETGSMVDTFVNDNNLNQVAGIAWGPDGNLYVASHGTGEIHRYDGETGARIDASNAPFISGLSGPIGLVFHNDGNLYVSNYNDNTIRRYDAATGAPVGGGTFVSSGTLDGPEFMAFGNDDYLYVASYNDDSVYRFDESGNLVDAGAYISGGGLDGPVGISFGPDGLLYVTGENSSDIRRYDTSGPSAVFVDVYTDNASASDFRTLVFTPSHQVQVTESGASGKLWFSSTGNGSTTTLPSWTRGSVVEFGGSGLSFDPTGDPADTTAGEFSEVFDIDSFASGEDVDGLHYVEKAITIGGDSYPAFDLQAGDVLFSTKGSPTLTSTNSITVGKEDVVVFRPDSPGDYSSGTFTILLKDPMGHDLRGISLVENDMEFADGQTLAAGTFVFVTSGGSQDSNVYYYQVDDVGEATTAGTSGLLINGADINISDKLYGVEIIEKTTTIGGHTFQEGQILLALDSAGSVGSNSVDIETTDIFVLDVTQTALAGTTQATATKLLDGSDVELGDSNESIDAIALLRVANRPTDIQISNDNIDENVNTSGGHVVGTLSAVDPSLTDTHTFDVVGGSDESKFSVSGSNLILEDGILDYESQTQYNVVVKVTDSDGNELLKSLTIDVNNLNDVVPVVDANQSFSVSETANVGTSLGFITATDPDGTLQNWIMSSGNDHGLFGLNSSTGELTVVNNVNLDHEFQATYTLTIMVQDGQNTSSTQTVTVNVLDANDTVPVINPGQTFAVSESAPNGTAVGNATATDPDGTLQGWTITAGNGDGIFAINASSGQITIADNTNLDHESTDSYTLTLQVSDGANTSATQTVTINVTDVNDVVPVIDAGQTFTVAENVADNHVVGTATATDSDGTLQGWTITAGNGDGIFAINATNGQITIADNTNLDHESADSYTLTLQVGDGANTSATQTVTINVTDVNDVVPVIDAGQTFTVAENVADNHVVGTATATDPDGTLQGWTITAGNGDGIFAINASSGQITIADNTNLDHESTDSYTLTLQVSDGANTSATQTITINVTDVNDVVPVINAGQTFTVAENVADNHVVGTATATDSDGTLQGWTITAGNGDGIFAINASSGQITIADNTNLDHESASSHTLTLQVSDGANTSATQTITINVTDVNDVVPVINAGQTFTVAENVADNHVVGTATATDSDGTLQGWTITAGNGDGIFAINASSGQITIADNTNLDHESTDSYTLTLQVSDGANTSATQTITINVTDVNDVVPVIDAGQTFTVAENVADNHVVGTATATDSDGTLQGWTITAGNGDGIFAINASSGQITIADNTNLDHESTDSYTLTLQVNDGTNTSATQTVTINVTDVNDVVPVIDAGQTFTVAENVADNHVVGTATATDPDGTLQGWTITAGNGNGIFAINASSGQITIADNTNLDHESTDSYTLTLQVSDGANTSATQTVTINVSDVNEAATGTPGITGSAMTGQTLSVDMSSVSDPEGIQSEAFQWYADGVSLIGQTGSTITLDATHVGKAISVSVVVTDNTGNTESALSSNPTTPVGLTNAAPTDIVISGSQIQEGVDGDVVGAISVVDPDVIDTHVWSVDDGRFEIAAGQLRLKAGQSIDYDVESTLFLTVSVTDRGGSGATYTETIRVDVQESLIILPPALTLTSEPDPDPEPADASEDPGESNESADAEEVAEEKADEAETAEAEASDSESSDSDSVSSQAMIRQDDGATANQSGDGNANGAVVDVLQLQFTDAQTSGDVQRTNVRGDGDSRGSSSDNPNGDGDENSSIDFALASTLGGETEMRQWKAMDQLRDDLLGDVQYESIVVGFAVSTAVAVSIGQAVWVVNAGYLASSALFVLPAWRTLDPLPVLDTMDGKFDDDDESLDSILDDPADAGE</sequence>
<dbReference type="SMART" id="SM00710">
    <property type="entry name" value="PbH1"/>
    <property type="match status" value="12"/>
</dbReference>
<evidence type="ECO:0000313" key="8">
    <source>
        <dbReference type="EMBL" id="TWU66587.1"/>
    </source>
</evidence>
<dbReference type="Gene3D" id="2.120.10.30">
    <property type="entry name" value="TolB, C-terminal domain"/>
    <property type="match status" value="1"/>
</dbReference>
<dbReference type="Pfam" id="PF22352">
    <property type="entry name" value="K319L-like_PKD"/>
    <property type="match status" value="1"/>
</dbReference>